<keyword evidence="2" id="KW-1185">Reference proteome</keyword>
<dbReference type="Proteomes" id="UP000275078">
    <property type="component" value="Unassembled WGS sequence"/>
</dbReference>
<protein>
    <submittedName>
        <fullName evidence="1">Uncharacterized protein</fullName>
    </submittedName>
</protein>
<name>A0A3N4HTV0_ASCIM</name>
<reference evidence="1 2" key="1">
    <citation type="journal article" date="2018" name="Nat. Ecol. Evol.">
        <title>Pezizomycetes genomes reveal the molecular basis of ectomycorrhizal truffle lifestyle.</title>
        <authorList>
            <person name="Murat C."/>
            <person name="Payen T."/>
            <person name="Noel B."/>
            <person name="Kuo A."/>
            <person name="Morin E."/>
            <person name="Chen J."/>
            <person name="Kohler A."/>
            <person name="Krizsan K."/>
            <person name="Balestrini R."/>
            <person name="Da Silva C."/>
            <person name="Montanini B."/>
            <person name="Hainaut M."/>
            <person name="Levati E."/>
            <person name="Barry K.W."/>
            <person name="Belfiori B."/>
            <person name="Cichocki N."/>
            <person name="Clum A."/>
            <person name="Dockter R.B."/>
            <person name="Fauchery L."/>
            <person name="Guy J."/>
            <person name="Iotti M."/>
            <person name="Le Tacon F."/>
            <person name="Lindquist E.A."/>
            <person name="Lipzen A."/>
            <person name="Malagnac F."/>
            <person name="Mello A."/>
            <person name="Molinier V."/>
            <person name="Miyauchi S."/>
            <person name="Poulain J."/>
            <person name="Riccioni C."/>
            <person name="Rubini A."/>
            <person name="Sitrit Y."/>
            <person name="Splivallo R."/>
            <person name="Traeger S."/>
            <person name="Wang M."/>
            <person name="Zifcakova L."/>
            <person name="Wipf D."/>
            <person name="Zambonelli A."/>
            <person name="Paolocci F."/>
            <person name="Nowrousian M."/>
            <person name="Ottonello S."/>
            <person name="Baldrian P."/>
            <person name="Spatafora J.W."/>
            <person name="Henrissat B."/>
            <person name="Nagy L.G."/>
            <person name="Aury J.M."/>
            <person name="Wincker P."/>
            <person name="Grigoriev I.V."/>
            <person name="Bonfante P."/>
            <person name="Martin F.M."/>
        </authorList>
    </citation>
    <scope>NUCLEOTIDE SEQUENCE [LARGE SCALE GENOMIC DNA]</scope>
    <source>
        <strain evidence="1 2">RN42</strain>
    </source>
</reference>
<proteinExistence type="predicted"/>
<dbReference type="EMBL" id="ML119732">
    <property type="protein sequence ID" value="RPA77109.1"/>
    <property type="molecule type" value="Genomic_DNA"/>
</dbReference>
<sequence>MSNTVKTDDTAAQRYQAALFAQRLDFSKRSDCDHPFAGKPVPEAAKALLREFNLLPLHLQKKPKGLEAGISRHSGTVHILFHFAIAIYIIIPFEQIEAIILAGNSEEVTDDHFHCPGRLLLEAPPTTTAETVERLSLVIPPSTGSRIGTPIPERLQIEAPPSPVHSPEVSPIQAPRVFRQLIKEDHKRAAAILLVKDLRNVYGLYNKAQAVLDSISDPRSRRAFLSAATRKKISGEQLLQASNLISHL</sequence>
<accession>A0A3N4HTV0</accession>
<evidence type="ECO:0000313" key="2">
    <source>
        <dbReference type="Proteomes" id="UP000275078"/>
    </source>
</evidence>
<evidence type="ECO:0000313" key="1">
    <source>
        <dbReference type="EMBL" id="RPA77109.1"/>
    </source>
</evidence>
<dbReference type="AlphaFoldDB" id="A0A3N4HTV0"/>
<gene>
    <name evidence="1" type="ORF">BJ508DRAFT_330548</name>
</gene>
<organism evidence="1 2">
    <name type="scientific">Ascobolus immersus RN42</name>
    <dbReference type="NCBI Taxonomy" id="1160509"/>
    <lineage>
        <taxon>Eukaryota</taxon>
        <taxon>Fungi</taxon>
        <taxon>Dikarya</taxon>
        <taxon>Ascomycota</taxon>
        <taxon>Pezizomycotina</taxon>
        <taxon>Pezizomycetes</taxon>
        <taxon>Pezizales</taxon>
        <taxon>Ascobolaceae</taxon>
        <taxon>Ascobolus</taxon>
    </lineage>
</organism>